<evidence type="ECO:0000313" key="3">
    <source>
        <dbReference type="EMBL" id="CAB3232992.1"/>
    </source>
</evidence>
<dbReference type="InterPro" id="IPR013087">
    <property type="entry name" value="Znf_C2H2_type"/>
</dbReference>
<evidence type="ECO:0000313" key="4">
    <source>
        <dbReference type="Proteomes" id="UP000494106"/>
    </source>
</evidence>
<dbReference type="PROSITE" id="PS50157">
    <property type="entry name" value="ZINC_FINGER_C2H2_2"/>
    <property type="match status" value="1"/>
</dbReference>
<dbReference type="PROSITE" id="PS00028">
    <property type="entry name" value="ZINC_FINGER_C2H2_1"/>
    <property type="match status" value="1"/>
</dbReference>
<gene>
    <name evidence="3" type="ORF">APLA_LOCUS5006</name>
</gene>
<proteinExistence type="predicted"/>
<organism evidence="3 4">
    <name type="scientific">Arctia plantaginis</name>
    <name type="common">Wood tiger moth</name>
    <name type="synonym">Phalaena plantaginis</name>
    <dbReference type="NCBI Taxonomy" id="874455"/>
    <lineage>
        <taxon>Eukaryota</taxon>
        <taxon>Metazoa</taxon>
        <taxon>Ecdysozoa</taxon>
        <taxon>Arthropoda</taxon>
        <taxon>Hexapoda</taxon>
        <taxon>Insecta</taxon>
        <taxon>Pterygota</taxon>
        <taxon>Neoptera</taxon>
        <taxon>Endopterygota</taxon>
        <taxon>Lepidoptera</taxon>
        <taxon>Glossata</taxon>
        <taxon>Ditrysia</taxon>
        <taxon>Noctuoidea</taxon>
        <taxon>Erebidae</taxon>
        <taxon>Arctiinae</taxon>
        <taxon>Arctia</taxon>
    </lineage>
</organism>
<evidence type="ECO:0000259" key="2">
    <source>
        <dbReference type="PROSITE" id="PS50157"/>
    </source>
</evidence>
<dbReference type="EMBL" id="CADEBC010000479">
    <property type="protein sequence ID" value="CAB3232992.1"/>
    <property type="molecule type" value="Genomic_DNA"/>
</dbReference>
<name>A0A8S0ZHS4_ARCPL</name>
<comment type="caution">
    <text evidence="3">The sequence shown here is derived from an EMBL/GenBank/DDBJ whole genome shotgun (WGS) entry which is preliminary data.</text>
</comment>
<dbReference type="GO" id="GO:0008270">
    <property type="term" value="F:zinc ion binding"/>
    <property type="evidence" value="ECO:0007669"/>
    <property type="project" value="UniProtKB-KW"/>
</dbReference>
<keyword evidence="1" id="KW-0862">Zinc</keyword>
<dbReference type="Proteomes" id="UP000494106">
    <property type="component" value="Unassembled WGS sequence"/>
</dbReference>
<reference evidence="3 4" key="1">
    <citation type="submission" date="2020-04" db="EMBL/GenBank/DDBJ databases">
        <authorList>
            <person name="Wallbank WR R."/>
            <person name="Pardo Diaz C."/>
            <person name="Kozak K."/>
            <person name="Martin S."/>
            <person name="Jiggins C."/>
            <person name="Moest M."/>
            <person name="Warren A I."/>
            <person name="Byers J.R.P. K."/>
            <person name="Montejo-Kovacevich G."/>
            <person name="Yen C E."/>
        </authorList>
    </citation>
    <scope>NUCLEOTIDE SEQUENCE [LARGE SCALE GENOMIC DNA]</scope>
</reference>
<keyword evidence="1" id="KW-0863">Zinc-finger</keyword>
<evidence type="ECO:0000256" key="1">
    <source>
        <dbReference type="PROSITE-ProRule" id="PRU00042"/>
    </source>
</evidence>
<accession>A0A8S0ZHS4</accession>
<keyword evidence="4" id="KW-1185">Reference proteome</keyword>
<protein>
    <recommendedName>
        <fullName evidence="2">C2H2-type domain-containing protein</fullName>
    </recommendedName>
</protein>
<sequence length="81" mass="9310">MQKWRRFVKIKVHDFEEQTKSEMDAKRDALKGNPIAATSYNFVGDILTCSQCSQTFIHKFGYCSHQRAHARADHPSLPANN</sequence>
<keyword evidence="1" id="KW-0479">Metal-binding</keyword>
<dbReference type="AlphaFoldDB" id="A0A8S0ZHS4"/>
<dbReference type="OrthoDB" id="410404at2759"/>
<feature type="domain" description="C2H2-type" evidence="2">
    <location>
        <begin position="47"/>
        <end position="74"/>
    </location>
</feature>